<dbReference type="Pfam" id="PF02837">
    <property type="entry name" value="Glyco_hydro_2_N"/>
    <property type="match status" value="1"/>
</dbReference>
<dbReference type="PROSITE" id="PS50022">
    <property type="entry name" value="FA58C_3"/>
    <property type="match status" value="2"/>
</dbReference>
<dbReference type="InterPro" id="IPR051913">
    <property type="entry name" value="GH2_Domain-Containing"/>
</dbReference>
<evidence type="ECO:0000313" key="8">
    <source>
        <dbReference type="EMBL" id="RGK41027.1"/>
    </source>
</evidence>
<keyword evidence="5" id="KW-0812">Transmembrane</keyword>
<reference evidence="8 9" key="1">
    <citation type="submission" date="2018-08" db="EMBL/GenBank/DDBJ databases">
        <title>A genome reference for cultivated species of the human gut microbiota.</title>
        <authorList>
            <person name="Zou Y."/>
            <person name="Xue W."/>
            <person name="Luo G."/>
        </authorList>
    </citation>
    <scope>NUCLEOTIDE SEQUENCE [LARGE SCALE GENOMIC DNA]</scope>
    <source>
        <strain evidence="8 9">TF11-7</strain>
    </source>
</reference>
<dbReference type="InterPro" id="IPR008964">
    <property type="entry name" value="Invasin/intimin_cell_adhesion"/>
</dbReference>
<dbReference type="Pfam" id="PF02836">
    <property type="entry name" value="Glyco_hydro_2_C"/>
    <property type="match status" value="1"/>
</dbReference>
<dbReference type="Pfam" id="PF18565">
    <property type="entry name" value="Glyco_hydro2_C5"/>
    <property type="match status" value="1"/>
</dbReference>
<dbReference type="GO" id="GO:0005975">
    <property type="term" value="P:carbohydrate metabolic process"/>
    <property type="evidence" value="ECO:0007669"/>
    <property type="project" value="InterPro"/>
</dbReference>
<dbReference type="InterPro" id="IPR006104">
    <property type="entry name" value="Glyco_hydro_2_N"/>
</dbReference>
<evidence type="ECO:0000256" key="4">
    <source>
        <dbReference type="SAM" id="MobiDB-lite"/>
    </source>
</evidence>
<dbReference type="PRINTS" id="PR00132">
    <property type="entry name" value="GLHYDRLASE2"/>
</dbReference>
<dbReference type="SUPFAM" id="SSF51445">
    <property type="entry name" value="(Trans)glycosidases"/>
    <property type="match status" value="1"/>
</dbReference>
<evidence type="ECO:0000256" key="1">
    <source>
        <dbReference type="ARBA" id="ARBA00007401"/>
    </source>
</evidence>
<sequence>MKKKKRCTRVGAGALAAVLAVTAAGVSVPALAQQAVRTESQSQMSSDPELVYVNNYSSTAQRSQNFNSNWKFYFGDAGNAQGATFDDSKWEQVSLPHDYSISQEYSKSMEAESAYLGGGTGWYRKNFTLGSDTQGKRVRIDFDGVYMNATVWVNGHEVGTHPYGYTSFSFDITDYVKYDGENTIAVKVVNNTPSSRWYSGSGIYRDVDLTITDDVHVDLNGTKVTTPNLETEKGSTVNTNVTATVANDSDAAKSVAVRHTVFPKDGSADQSIGTVTTNAQSIAAGATAEIQATVPVSNPELWSVENPSLYTVRTEVLVDGQVTDTYDTEYGFRYFNFDSNTGFSLNGENMKLKGVCMHHDQGSLGAAAYDSAIDRQVKILKEMGCNSIRVTHNPAAQDLIDACNEQGILVVEEAFDTWIKPKNGNSNDYSVWFNQTVASDNEILGATDGETWAQFDLESMISRDYNAPSVIMWSLGNEVMEGISGGTDAEYEATATKLINWAYDADNTRPMTIGDNKLKADWQISKTFANLLAAKGGTVGFNYADGGVLDKYHSSNSNWFIYGSETASAVNSRGIYYRTTGGSQTSDKQLTSYDNSAVGWGATASNAWYTVLTRDFAAGEYVWTGFDYLGEPTPWNGIGSGAVGSWPSPKNSYFGIIDTAGFAKDSYYFYQSQWNDDVTTLHVLPAWNNNVVSKDSSGNVPVVVYSDAASVELFFQAKGSDTKTSLGKKIFTQKTTDAGYTYQIYEGTDKNSTTDKNLYLTWNVPYADGTVSAVAYDSNGQKITDTVGQSSVTTTGRASKLKASADNKKIAADGESLSYITVDVTDANGNIVPDAENRVKFTVEGDGELVGVDNGSSPDHDSYQADNRKAFSGKVLAIVKSTKEAGTITVTASADGLDSASVKITTTAVDNGSTEKQIDSFKMSRTYYVKVGSTPELPEKIVTRYTDGTSEELPVTWDAITEDQIAATGSFQVKGAVEGGYSVAVNVNMIDEVGGLLNYSTNTAVGVAPVLPTSRPAVLQDGTIMDVTFPVTWEDKAASAYDKAGTVTVNGTANVLGKEIDVTASVRVQEETIKIGDSVSADALNLTQSVPADKQSDTLNAIKDGSTTISSNTSGGANPTVWSNYDYSQDGNTTADLIFEYATEQRLGQIVTHFARDSWSMRYPDAGATEIYVSADGTSWTKLDTTETIGTESGNVKPYTYDFAPVGATFVKFHLTNSTQATGTTAKACTGITEIELKVATGSRTTNTTAELQTLTVNGKEVPQTALDSKVYTTPAILAEIEATAKDNASVTVLPAYNDVIRIIVESEDHQTRNTYEVRLNEAEQTTPDSDSRDYPVSKLTASAGSEQSTTGVEGPASNAKDGDESTLWHTRWSSPAATSDQLWFTYELEEETVLDALRYLPRQGTASGQNNGRVNEYRVEVSTDGSTWTTVSTGNWEDSQDWKLAEFTEPVAAKYVRLTGVHTYGSSAANVDKYMSAAEIRLRMAESKTDIADAANGVTVTAPDSIEVAKADAENPVMFDLSDIVVKAGDTTLRYGVDYVISYENNTDFGTAKLVIKGIDGYTGILEHTFAITQKAKVMTGITWNTKPEKVIYTEGETLDVTGLVINVVYDDDSTEAVAYSEANADEFTFRPALDTKLAATDKTVTVTYKGASLIYDITVNPKKVDPTDPTDPDQPNKPDQPDKPDTPDNGNNNGNGNNGNGNNNGTDDGKKDPGQSGVTDNKNQGNNSNNGTAAGNKANAAAKTGDTANMLLPMIAAMLAGTAVVGTISIRRRRR</sequence>
<dbReference type="GO" id="GO:0004553">
    <property type="term" value="F:hydrolase activity, hydrolyzing O-glycosyl compounds"/>
    <property type="evidence" value="ECO:0007669"/>
    <property type="project" value="InterPro"/>
</dbReference>
<feature type="domain" description="F5/8 type C" evidence="7">
    <location>
        <begin position="1079"/>
        <end position="1232"/>
    </location>
</feature>
<protein>
    <submittedName>
        <fullName evidence="8">DUF4982 domain-containing protein</fullName>
    </submittedName>
</protein>
<keyword evidence="3" id="KW-0326">Glycosidase</keyword>
<keyword evidence="5" id="KW-0472">Membrane</keyword>
<feature type="chain" id="PRO_5017788331" evidence="6">
    <location>
        <begin position="33"/>
        <end position="1777"/>
    </location>
</feature>
<feature type="transmembrane region" description="Helical" evidence="5">
    <location>
        <begin position="1752"/>
        <end position="1772"/>
    </location>
</feature>
<dbReference type="Pfam" id="PF00754">
    <property type="entry name" value="F5_F8_type_C"/>
    <property type="match status" value="2"/>
</dbReference>
<accession>A0A3E4LUC1</accession>
<feature type="compositionally biased region" description="Low complexity" evidence="4">
    <location>
        <begin position="1721"/>
        <end position="1740"/>
    </location>
</feature>
<dbReference type="InterPro" id="IPR036156">
    <property type="entry name" value="Beta-gal/glucu_dom_sf"/>
</dbReference>
<dbReference type="InterPro" id="IPR006103">
    <property type="entry name" value="Glyco_hydro_2_cat"/>
</dbReference>
<dbReference type="InterPro" id="IPR000421">
    <property type="entry name" value="FA58C"/>
</dbReference>
<dbReference type="Gene3D" id="2.60.40.10">
    <property type="entry name" value="Immunoglobulins"/>
    <property type="match status" value="3"/>
</dbReference>
<evidence type="ECO:0000256" key="2">
    <source>
        <dbReference type="ARBA" id="ARBA00022801"/>
    </source>
</evidence>
<comment type="similarity">
    <text evidence="1">Belongs to the glycosyl hydrolase 2 family.</text>
</comment>
<evidence type="ECO:0000256" key="6">
    <source>
        <dbReference type="SAM" id="SignalP"/>
    </source>
</evidence>
<dbReference type="InterPro" id="IPR032311">
    <property type="entry name" value="DUF4982"/>
</dbReference>
<dbReference type="InterPro" id="IPR008979">
    <property type="entry name" value="Galactose-bd-like_sf"/>
</dbReference>
<dbReference type="Pfam" id="PF16355">
    <property type="entry name" value="DUF4982"/>
    <property type="match status" value="1"/>
</dbReference>
<evidence type="ECO:0000313" key="9">
    <source>
        <dbReference type="Proteomes" id="UP000260793"/>
    </source>
</evidence>
<dbReference type="InterPro" id="IPR013783">
    <property type="entry name" value="Ig-like_fold"/>
</dbReference>
<dbReference type="InterPro" id="IPR017853">
    <property type="entry name" value="GH"/>
</dbReference>
<dbReference type="Pfam" id="PF07532">
    <property type="entry name" value="Big_4"/>
    <property type="match status" value="2"/>
</dbReference>
<dbReference type="InterPro" id="IPR040605">
    <property type="entry name" value="Glyco_hydro2_dom5"/>
</dbReference>
<feature type="compositionally biased region" description="Polar residues" evidence="4">
    <location>
        <begin position="1340"/>
        <end position="1352"/>
    </location>
</feature>
<dbReference type="PANTHER" id="PTHR42732">
    <property type="entry name" value="BETA-GALACTOSIDASE"/>
    <property type="match status" value="1"/>
</dbReference>
<organism evidence="8 9">
    <name type="scientific">[Ruminococcus] lactaris</name>
    <dbReference type="NCBI Taxonomy" id="46228"/>
    <lineage>
        <taxon>Bacteria</taxon>
        <taxon>Bacillati</taxon>
        <taxon>Bacillota</taxon>
        <taxon>Clostridia</taxon>
        <taxon>Lachnospirales</taxon>
        <taxon>Lachnospiraceae</taxon>
        <taxon>Mediterraneibacter</taxon>
    </lineage>
</organism>
<keyword evidence="2" id="KW-0378">Hydrolase</keyword>
<name>A0A3E4LUC1_9FIRM</name>
<dbReference type="Gene3D" id="2.60.40.3630">
    <property type="match status" value="1"/>
</dbReference>
<dbReference type="InterPro" id="IPR006101">
    <property type="entry name" value="Glyco_hydro_2"/>
</dbReference>
<feature type="region of interest" description="Disordered" evidence="4">
    <location>
        <begin position="1319"/>
        <end position="1367"/>
    </location>
</feature>
<evidence type="ECO:0000256" key="3">
    <source>
        <dbReference type="ARBA" id="ARBA00023295"/>
    </source>
</evidence>
<dbReference type="EMBL" id="QSQN01000011">
    <property type="protein sequence ID" value="RGK41027.1"/>
    <property type="molecule type" value="Genomic_DNA"/>
</dbReference>
<dbReference type="Pfam" id="PF00703">
    <property type="entry name" value="Glyco_hydro_2"/>
    <property type="match status" value="1"/>
</dbReference>
<dbReference type="Proteomes" id="UP000260793">
    <property type="component" value="Unassembled WGS sequence"/>
</dbReference>
<dbReference type="SUPFAM" id="SSF49303">
    <property type="entry name" value="beta-Galactosidase/glucuronidase domain"/>
    <property type="match status" value="1"/>
</dbReference>
<dbReference type="SUPFAM" id="SSF49373">
    <property type="entry name" value="Invasin/intimin cell-adhesion fragments"/>
    <property type="match status" value="1"/>
</dbReference>
<dbReference type="RefSeq" id="WP_117687918.1">
    <property type="nucleotide sequence ID" value="NZ_DXNI01000014.1"/>
</dbReference>
<gene>
    <name evidence="8" type="ORF">DXD17_05295</name>
</gene>
<dbReference type="Gene3D" id="3.20.20.80">
    <property type="entry name" value="Glycosidases"/>
    <property type="match status" value="1"/>
</dbReference>
<feature type="region of interest" description="Disordered" evidence="4">
    <location>
        <begin position="1662"/>
        <end position="1740"/>
    </location>
</feature>
<evidence type="ECO:0000256" key="5">
    <source>
        <dbReference type="SAM" id="Phobius"/>
    </source>
</evidence>
<feature type="compositionally biased region" description="Basic and acidic residues" evidence="4">
    <location>
        <begin position="1676"/>
        <end position="1688"/>
    </location>
</feature>
<feature type="domain" description="F5/8 type C" evidence="7">
    <location>
        <begin position="1315"/>
        <end position="1477"/>
    </location>
</feature>
<dbReference type="InterPro" id="IPR011081">
    <property type="entry name" value="Big_4"/>
</dbReference>
<keyword evidence="6" id="KW-0732">Signal</keyword>
<dbReference type="SUPFAM" id="SSF49785">
    <property type="entry name" value="Galactose-binding domain-like"/>
    <property type="match status" value="3"/>
</dbReference>
<dbReference type="PANTHER" id="PTHR42732:SF1">
    <property type="entry name" value="BETA-MANNOSIDASE"/>
    <property type="match status" value="1"/>
</dbReference>
<dbReference type="Gene3D" id="2.60.120.260">
    <property type="entry name" value="Galactose-binding domain-like"/>
    <property type="match status" value="3"/>
</dbReference>
<proteinExistence type="inferred from homology"/>
<evidence type="ECO:0000259" key="7">
    <source>
        <dbReference type="PROSITE" id="PS50022"/>
    </source>
</evidence>
<keyword evidence="5" id="KW-1133">Transmembrane helix</keyword>
<dbReference type="InterPro" id="IPR006102">
    <property type="entry name" value="Ig-like_GH2"/>
</dbReference>
<comment type="caution">
    <text evidence="8">The sequence shown here is derived from an EMBL/GenBank/DDBJ whole genome shotgun (WGS) entry which is preliminary data.</text>
</comment>
<feature type="compositionally biased region" description="Low complexity" evidence="4">
    <location>
        <begin position="1689"/>
        <end position="1708"/>
    </location>
</feature>
<feature type="signal peptide" evidence="6">
    <location>
        <begin position="1"/>
        <end position="32"/>
    </location>
</feature>